<evidence type="ECO:0000313" key="9">
    <source>
        <dbReference type="Proteomes" id="UP001303889"/>
    </source>
</evidence>
<evidence type="ECO:0000313" key="7">
    <source>
        <dbReference type="EMBL" id="KAK3907019.1"/>
    </source>
</evidence>
<dbReference type="GO" id="GO:1990838">
    <property type="term" value="F:poly(U)-specific exoribonuclease activity, producing 3' uridine cyclic phosphate ends"/>
    <property type="evidence" value="ECO:0007669"/>
    <property type="project" value="UniProtKB-UniRule"/>
</dbReference>
<feature type="compositionally biased region" description="Low complexity" evidence="6">
    <location>
        <begin position="1"/>
        <end position="16"/>
    </location>
</feature>
<dbReference type="EMBL" id="MU855315">
    <property type="protein sequence ID" value="KAK3907019.1"/>
    <property type="molecule type" value="Genomic_DNA"/>
</dbReference>
<comment type="function">
    <text evidence="5">Phosphodiesterase responsible for the U6 snRNA 3' end processing. Acts as an exoribonuclease (RNase) responsible for trimming the poly(U) tract of the last nucleotides in the pre-U6 snRNA molecule, leading to the formation of mature U6 snRNA.</text>
</comment>
<protein>
    <recommendedName>
        <fullName evidence="5">U6 snRNA phosphodiesterase</fullName>
        <ecNumber evidence="5">3.1.4.-</ecNumber>
    </recommendedName>
</protein>
<name>A0AAN6MU75_9PEZI</name>
<dbReference type="GO" id="GO:0005634">
    <property type="term" value="C:nucleus"/>
    <property type="evidence" value="ECO:0007669"/>
    <property type="project" value="UniProtKB-SubCell"/>
</dbReference>
<feature type="region of interest" description="Disordered" evidence="6">
    <location>
        <begin position="1"/>
        <end position="72"/>
    </location>
</feature>
<reference evidence="8" key="2">
    <citation type="submission" date="2023-05" db="EMBL/GenBank/DDBJ databases">
        <authorList>
            <consortium name="Lawrence Berkeley National Laboratory"/>
            <person name="Steindorff A."/>
            <person name="Hensen N."/>
            <person name="Bonometti L."/>
            <person name="Westerberg I."/>
            <person name="Brannstrom I.O."/>
            <person name="Guillou S."/>
            <person name="Cros-Aarteil S."/>
            <person name="Calhoun S."/>
            <person name="Haridas S."/>
            <person name="Kuo A."/>
            <person name="Mondo S."/>
            <person name="Pangilinan J."/>
            <person name="Riley R."/>
            <person name="Labutti K."/>
            <person name="Andreopoulos B."/>
            <person name="Lipzen A."/>
            <person name="Chen C."/>
            <person name="Yanf M."/>
            <person name="Daum C."/>
            <person name="Ng V."/>
            <person name="Clum A."/>
            <person name="Ohm R."/>
            <person name="Martin F."/>
            <person name="Silar P."/>
            <person name="Natvig D."/>
            <person name="Lalanne C."/>
            <person name="Gautier V."/>
            <person name="Ament-Velasquez S.L."/>
            <person name="Kruys A."/>
            <person name="Hutchinson M.I."/>
            <person name="Powell A.J."/>
            <person name="Barry K."/>
            <person name="Miller A.N."/>
            <person name="Grigoriev I.V."/>
            <person name="Debuchy R."/>
            <person name="Gladieux P."/>
            <person name="Thoren M.H."/>
            <person name="Johannesson H."/>
        </authorList>
    </citation>
    <scope>NUCLEOTIDE SEQUENCE</scope>
    <source>
        <strain evidence="8">CBS 103.79</strain>
    </source>
</reference>
<keyword evidence="2 5" id="KW-0378">Hydrolase</keyword>
<dbReference type="HAMAP" id="MF_03040">
    <property type="entry name" value="USB1"/>
    <property type="match status" value="1"/>
</dbReference>
<comment type="similarity">
    <text evidence="5">Belongs to the 2H phosphoesterase superfamily. USB1 family.</text>
</comment>
<evidence type="ECO:0000313" key="8">
    <source>
        <dbReference type="EMBL" id="KAK3907059.1"/>
    </source>
</evidence>
<evidence type="ECO:0000256" key="5">
    <source>
        <dbReference type="HAMAP-Rule" id="MF_03040"/>
    </source>
</evidence>
<dbReference type="GO" id="GO:0016829">
    <property type="term" value="F:lyase activity"/>
    <property type="evidence" value="ECO:0007669"/>
    <property type="project" value="UniProtKB-KW"/>
</dbReference>
<dbReference type="InterPro" id="IPR027521">
    <property type="entry name" value="Usb1"/>
</dbReference>
<feature type="active site" description="Proton donor/acceptor" evidence="5">
    <location>
        <position position="167"/>
    </location>
</feature>
<keyword evidence="1 5" id="KW-0540">Nuclease</keyword>
<dbReference type="Proteomes" id="UP001303889">
    <property type="component" value="Unassembled WGS sequence"/>
</dbReference>
<evidence type="ECO:0000256" key="3">
    <source>
        <dbReference type="ARBA" id="ARBA00023239"/>
    </source>
</evidence>
<keyword evidence="3" id="KW-0456">Lyase</keyword>
<dbReference type="AlphaFoldDB" id="A0AAN6MU75"/>
<keyword evidence="4 5" id="KW-0539">Nucleus</keyword>
<reference evidence="8" key="1">
    <citation type="journal article" date="2023" name="Mol. Phylogenet. Evol.">
        <title>Genome-scale phylogeny and comparative genomics of the fungal order Sordariales.</title>
        <authorList>
            <person name="Hensen N."/>
            <person name="Bonometti L."/>
            <person name="Westerberg I."/>
            <person name="Brannstrom I.O."/>
            <person name="Guillou S."/>
            <person name="Cros-Aarteil S."/>
            <person name="Calhoun S."/>
            <person name="Haridas S."/>
            <person name="Kuo A."/>
            <person name="Mondo S."/>
            <person name="Pangilinan J."/>
            <person name="Riley R."/>
            <person name="LaButti K."/>
            <person name="Andreopoulos B."/>
            <person name="Lipzen A."/>
            <person name="Chen C."/>
            <person name="Yan M."/>
            <person name="Daum C."/>
            <person name="Ng V."/>
            <person name="Clum A."/>
            <person name="Steindorff A."/>
            <person name="Ohm R.A."/>
            <person name="Martin F."/>
            <person name="Silar P."/>
            <person name="Natvig D.O."/>
            <person name="Lalanne C."/>
            <person name="Gautier V."/>
            <person name="Ament-Velasquez S.L."/>
            <person name="Kruys A."/>
            <person name="Hutchinson M.I."/>
            <person name="Powell A.J."/>
            <person name="Barry K."/>
            <person name="Miller A.N."/>
            <person name="Grigoriev I.V."/>
            <person name="Debuchy R."/>
            <person name="Gladieux P."/>
            <person name="Hiltunen Thoren M."/>
            <person name="Johannesson H."/>
        </authorList>
    </citation>
    <scope>NUCLEOTIDE SEQUENCE</scope>
    <source>
        <strain evidence="8">CBS 103.79</strain>
    </source>
</reference>
<proteinExistence type="inferred from homology"/>
<comment type="subcellular location">
    <subcellularLocation>
        <location evidence="5">Nucleus</location>
    </subcellularLocation>
</comment>
<dbReference type="EC" id="3.1.4.-" evidence="5"/>
<dbReference type="GO" id="GO:0034477">
    <property type="term" value="P:U6 snRNA 3'-end processing"/>
    <property type="evidence" value="ECO:0007669"/>
    <property type="project" value="UniProtKB-UniRule"/>
</dbReference>
<accession>A0AAN6MU75</accession>
<feature type="active site" description="Proton donor/acceptor" evidence="5">
    <location>
        <position position="294"/>
    </location>
</feature>
<sequence>MPLVDYASDSDASSASFPGADQPPSDTPPRKKPRTASPRPAGSQSPTQAAGGRSGSGPVSAAVASSPAALPPLPPSFHDLYASTVRTATRDDPALHQGRVRQNPHVPGNWPSHVYIEWHPPSDVHALLTELVSSLQEQLVTTAPAGSERVEITSFLTSDLATPQPLHISLSRPLALSSEQKDEFLCDVEAAIKASGIPRFTVACSKAEWHRTPESGRSFLVLRVESRSSDSGETTSTSAGTTAINNSNLELTGLLRLCNATAERHGQPGLYLWATDNGGDRDDDGEERVGRAFHVSIAWSFAEPTKELRNATEWVFCSQEATRKIQEVQIPIDGVKVKIGNIVTHAGLRDSETRARGRVTGSLLGL</sequence>
<dbReference type="EMBL" id="MU855315">
    <property type="protein sequence ID" value="KAK3907059.1"/>
    <property type="molecule type" value="Genomic_DNA"/>
</dbReference>
<gene>
    <name evidence="5" type="primary">USB1</name>
    <name evidence="8" type="ORF">C8A05DRAFT_11245</name>
    <name evidence="7" type="ORF">C8A05DRAFT_40203</name>
</gene>
<evidence type="ECO:0000256" key="1">
    <source>
        <dbReference type="ARBA" id="ARBA00022722"/>
    </source>
</evidence>
<evidence type="ECO:0000256" key="4">
    <source>
        <dbReference type="ARBA" id="ARBA00023242"/>
    </source>
</evidence>
<evidence type="ECO:0000256" key="2">
    <source>
        <dbReference type="ARBA" id="ARBA00022801"/>
    </source>
</evidence>
<organism evidence="8 9">
    <name type="scientific">Staphylotrichum tortipilum</name>
    <dbReference type="NCBI Taxonomy" id="2831512"/>
    <lineage>
        <taxon>Eukaryota</taxon>
        <taxon>Fungi</taxon>
        <taxon>Dikarya</taxon>
        <taxon>Ascomycota</taxon>
        <taxon>Pezizomycotina</taxon>
        <taxon>Sordariomycetes</taxon>
        <taxon>Sordariomycetidae</taxon>
        <taxon>Sordariales</taxon>
        <taxon>Chaetomiaceae</taxon>
        <taxon>Staphylotrichum</taxon>
    </lineage>
</organism>
<dbReference type="Pfam" id="PF09749">
    <property type="entry name" value="HVSL"/>
    <property type="match status" value="1"/>
</dbReference>
<evidence type="ECO:0000256" key="6">
    <source>
        <dbReference type="SAM" id="MobiDB-lite"/>
    </source>
</evidence>
<dbReference type="PANTHER" id="PTHR13522">
    <property type="entry name" value="U6 SNRNA PHOSPHODIESTERASE 1"/>
    <property type="match status" value="1"/>
</dbReference>
<dbReference type="PANTHER" id="PTHR13522:SF3">
    <property type="entry name" value="U6 SNRNA PHOSPHODIESTERASE 1"/>
    <property type="match status" value="1"/>
</dbReference>
<keyword evidence="9" id="KW-1185">Reference proteome</keyword>
<feature type="compositionally biased region" description="Low complexity" evidence="6">
    <location>
        <begin position="56"/>
        <end position="68"/>
    </location>
</feature>
<dbReference type="Gene3D" id="3.90.1140.10">
    <property type="entry name" value="Cyclic phosphodiesterase"/>
    <property type="match status" value="1"/>
</dbReference>
<comment type="caution">
    <text evidence="8">The sequence shown here is derived from an EMBL/GenBank/DDBJ whole genome shotgun (WGS) entry which is preliminary data.</text>
</comment>